<dbReference type="KEGG" id="enn:FRE64_11575"/>
<evidence type="ECO:0000313" key="2">
    <source>
        <dbReference type="EMBL" id="QDZ40536.1"/>
    </source>
</evidence>
<dbReference type="OrthoDB" id="574682at2"/>
<accession>A0A5B8NNM5</accession>
<dbReference type="RefSeq" id="WP_146296379.1">
    <property type="nucleotide sequence ID" value="NZ_CP042326.1"/>
</dbReference>
<dbReference type="EMBL" id="CP042326">
    <property type="protein sequence ID" value="QDZ40536.1"/>
    <property type="molecule type" value="Genomic_DNA"/>
</dbReference>
<evidence type="ECO:0000313" key="3">
    <source>
        <dbReference type="Proteomes" id="UP000318453"/>
    </source>
</evidence>
<name>A0A5B8NNM5_9CHRO</name>
<feature type="compositionally biased region" description="Basic and acidic residues" evidence="1">
    <location>
        <begin position="16"/>
        <end position="38"/>
    </location>
</feature>
<sequence length="80" mass="9426">MERNNLSLIMSTDPNQDSKENQKKEMNQEENEGVKLPDPDMENVTVLTDNLPNNPILPWHHYDSPWEEEETESEDDNQEE</sequence>
<proteinExistence type="predicted"/>
<protein>
    <submittedName>
        <fullName evidence="2">Uncharacterized protein</fullName>
    </submittedName>
</protein>
<dbReference type="Proteomes" id="UP000318453">
    <property type="component" value="Chromosome"/>
</dbReference>
<feature type="compositionally biased region" description="Polar residues" evidence="1">
    <location>
        <begin position="1"/>
        <end position="15"/>
    </location>
</feature>
<keyword evidence="3" id="KW-1185">Reference proteome</keyword>
<organism evidence="2 3">
    <name type="scientific">Euhalothece natronophila Z-M001</name>
    <dbReference type="NCBI Taxonomy" id="522448"/>
    <lineage>
        <taxon>Bacteria</taxon>
        <taxon>Bacillati</taxon>
        <taxon>Cyanobacteriota</taxon>
        <taxon>Cyanophyceae</taxon>
        <taxon>Oscillatoriophycideae</taxon>
        <taxon>Chroococcales</taxon>
        <taxon>Halothecacae</taxon>
        <taxon>Halothece cluster</taxon>
        <taxon>Euhalothece</taxon>
    </lineage>
</organism>
<reference evidence="2" key="1">
    <citation type="submission" date="2019-08" db="EMBL/GenBank/DDBJ databases">
        <title>Carotenoids and Carotenoid Binding Proteins in the Halophilic Cyanobacterium Euhalothece sp. ZM00.</title>
        <authorList>
            <person name="Cho S.M."/>
            <person name="Song J.Y."/>
            <person name="Park Y.-I."/>
        </authorList>
    </citation>
    <scope>NUCLEOTIDE SEQUENCE [LARGE SCALE GENOMIC DNA]</scope>
    <source>
        <strain evidence="2">Z-M001</strain>
    </source>
</reference>
<gene>
    <name evidence="2" type="ORF">FRE64_11575</name>
</gene>
<dbReference type="AlphaFoldDB" id="A0A5B8NNM5"/>
<feature type="region of interest" description="Disordered" evidence="1">
    <location>
        <begin position="1"/>
        <end position="80"/>
    </location>
</feature>
<evidence type="ECO:0000256" key="1">
    <source>
        <dbReference type="SAM" id="MobiDB-lite"/>
    </source>
</evidence>
<feature type="compositionally biased region" description="Acidic residues" evidence="1">
    <location>
        <begin position="65"/>
        <end position="80"/>
    </location>
</feature>